<sequence>TATHKPNILASIPNQRSIWNYVVPSGSKTPESAAAAKPCVACTKLSKPQVHTIVRLTERVLARFSPTFTPDVTHVIVNANDQNCVEDHTMKYVAAVAAGLWVLNFDWVKDCLRQECIVPEEPYEVLDMSGFPGPKTARLTREKDPLFKGYKFYCADPFLSISKAQVEMIIRLLQGKVLPDMNGLLKDDGNIGLIIAEGRDTEDVEQYERWVEQYRTVTVDIEWLCRCIGQYRMVSLRPYISGSEVNLDNLRYPPQLTEIVPFSFTETF</sequence>
<evidence type="ECO:0000313" key="8">
    <source>
        <dbReference type="Proteomes" id="UP001162162"/>
    </source>
</evidence>
<keyword evidence="2" id="KW-0677">Repeat</keyword>
<evidence type="ECO:0000256" key="1">
    <source>
        <dbReference type="ARBA" id="ARBA00004123"/>
    </source>
</evidence>
<reference evidence="7" key="1">
    <citation type="journal article" date="2023" name="Insect Mol. Biol.">
        <title>Genome sequencing provides insights into the evolution of gene families encoding plant cell wall-degrading enzymes in longhorned beetles.</title>
        <authorList>
            <person name="Shin N.R."/>
            <person name="Okamura Y."/>
            <person name="Kirsch R."/>
            <person name="Pauchet Y."/>
        </authorList>
    </citation>
    <scope>NUCLEOTIDE SEQUENCE</scope>
    <source>
        <strain evidence="7">AMC_N1</strain>
    </source>
</reference>
<dbReference type="GO" id="GO:0045944">
    <property type="term" value="P:positive regulation of transcription by RNA polymerase II"/>
    <property type="evidence" value="ECO:0007669"/>
    <property type="project" value="TreeGrafter"/>
</dbReference>
<dbReference type="SUPFAM" id="SSF52113">
    <property type="entry name" value="BRCT domain"/>
    <property type="match status" value="2"/>
</dbReference>
<accession>A0AAV8YNZ5</accession>
<feature type="domain" description="BRCT" evidence="6">
    <location>
        <begin position="62"/>
        <end position="125"/>
    </location>
</feature>
<comment type="subcellular location">
    <subcellularLocation>
        <location evidence="1">Nucleus</location>
    </subcellularLocation>
</comment>
<dbReference type="EMBL" id="JAPWTK010000069">
    <property type="protein sequence ID" value="KAJ8952418.1"/>
    <property type="molecule type" value="Genomic_DNA"/>
</dbReference>
<dbReference type="InterPro" id="IPR001357">
    <property type="entry name" value="BRCT_dom"/>
</dbReference>
<dbReference type="GO" id="GO:0004842">
    <property type="term" value="F:ubiquitin-protein transferase activity"/>
    <property type="evidence" value="ECO:0007669"/>
    <property type="project" value="TreeGrafter"/>
</dbReference>
<protein>
    <recommendedName>
        <fullName evidence="6">BRCT domain-containing protein</fullName>
    </recommendedName>
</protein>
<dbReference type="PANTHER" id="PTHR13763:SF0">
    <property type="entry name" value="BREAST CANCER TYPE 1 SUSCEPTIBILITY PROTEIN"/>
    <property type="match status" value="1"/>
</dbReference>
<keyword evidence="5" id="KW-0539">Nucleus</keyword>
<gene>
    <name evidence="7" type="ORF">NQ318_014510</name>
</gene>
<dbReference type="PROSITE" id="PS50172">
    <property type="entry name" value="BRCT"/>
    <property type="match status" value="2"/>
</dbReference>
<evidence type="ECO:0000256" key="3">
    <source>
        <dbReference type="ARBA" id="ARBA00022763"/>
    </source>
</evidence>
<dbReference type="Pfam" id="PF00533">
    <property type="entry name" value="BRCT"/>
    <property type="match status" value="1"/>
</dbReference>
<dbReference type="AlphaFoldDB" id="A0AAV8YNZ5"/>
<dbReference type="GO" id="GO:0000724">
    <property type="term" value="P:double-strand break repair via homologous recombination"/>
    <property type="evidence" value="ECO:0007669"/>
    <property type="project" value="TreeGrafter"/>
</dbReference>
<evidence type="ECO:0000259" key="6">
    <source>
        <dbReference type="PROSITE" id="PS50172"/>
    </source>
</evidence>
<keyword evidence="4" id="KW-0234">DNA repair</keyword>
<dbReference type="SMART" id="SM00292">
    <property type="entry name" value="BRCT"/>
    <property type="match status" value="2"/>
</dbReference>
<evidence type="ECO:0000256" key="2">
    <source>
        <dbReference type="ARBA" id="ARBA00022737"/>
    </source>
</evidence>
<keyword evidence="3" id="KW-0227">DNA damage</keyword>
<dbReference type="Proteomes" id="UP001162162">
    <property type="component" value="Unassembled WGS sequence"/>
</dbReference>
<dbReference type="GO" id="GO:0070531">
    <property type="term" value="C:BRCA1-A complex"/>
    <property type="evidence" value="ECO:0007669"/>
    <property type="project" value="TreeGrafter"/>
</dbReference>
<feature type="domain" description="BRCT" evidence="6">
    <location>
        <begin position="142"/>
        <end position="241"/>
    </location>
</feature>
<comment type="caution">
    <text evidence="7">The sequence shown here is derived from an EMBL/GenBank/DDBJ whole genome shotgun (WGS) entry which is preliminary data.</text>
</comment>
<dbReference type="Gene3D" id="3.40.50.10190">
    <property type="entry name" value="BRCT domain"/>
    <property type="match status" value="2"/>
</dbReference>
<dbReference type="InterPro" id="IPR031099">
    <property type="entry name" value="BRCA1-associated"/>
</dbReference>
<proteinExistence type="predicted"/>
<keyword evidence="8" id="KW-1185">Reference proteome</keyword>
<evidence type="ECO:0000256" key="4">
    <source>
        <dbReference type="ARBA" id="ARBA00023204"/>
    </source>
</evidence>
<feature type="non-terminal residue" evidence="7">
    <location>
        <position position="1"/>
    </location>
</feature>
<organism evidence="7 8">
    <name type="scientific">Aromia moschata</name>
    <dbReference type="NCBI Taxonomy" id="1265417"/>
    <lineage>
        <taxon>Eukaryota</taxon>
        <taxon>Metazoa</taxon>
        <taxon>Ecdysozoa</taxon>
        <taxon>Arthropoda</taxon>
        <taxon>Hexapoda</taxon>
        <taxon>Insecta</taxon>
        <taxon>Pterygota</taxon>
        <taxon>Neoptera</taxon>
        <taxon>Endopterygota</taxon>
        <taxon>Coleoptera</taxon>
        <taxon>Polyphaga</taxon>
        <taxon>Cucujiformia</taxon>
        <taxon>Chrysomeloidea</taxon>
        <taxon>Cerambycidae</taxon>
        <taxon>Cerambycinae</taxon>
        <taxon>Callichromatini</taxon>
        <taxon>Aromia</taxon>
    </lineage>
</organism>
<name>A0AAV8YNZ5_9CUCU</name>
<evidence type="ECO:0000313" key="7">
    <source>
        <dbReference type="EMBL" id="KAJ8952418.1"/>
    </source>
</evidence>
<dbReference type="InterPro" id="IPR036420">
    <property type="entry name" value="BRCT_dom_sf"/>
</dbReference>
<dbReference type="PANTHER" id="PTHR13763">
    <property type="entry name" value="BREAST CANCER TYPE 1 SUSCEPTIBILITY PROTEIN BRCA1"/>
    <property type="match status" value="1"/>
</dbReference>
<evidence type="ECO:0000256" key="5">
    <source>
        <dbReference type="ARBA" id="ARBA00023242"/>
    </source>
</evidence>
<dbReference type="GO" id="GO:0031436">
    <property type="term" value="C:BRCA1-BARD1 complex"/>
    <property type="evidence" value="ECO:0007669"/>
    <property type="project" value="TreeGrafter"/>
</dbReference>